<feature type="domain" description="UCH catalytic" evidence="8">
    <location>
        <begin position="6"/>
        <end position="214"/>
    </location>
</feature>
<evidence type="ECO:0000259" key="8">
    <source>
        <dbReference type="Pfam" id="PF01088"/>
    </source>
</evidence>
<evidence type="ECO:0000256" key="7">
    <source>
        <dbReference type="RuleBase" id="RU361215"/>
    </source>
</evidence>
<evidence type="ECO:0000256" key="1">
    <source>
        <dbReference type="ARBA" id="ARBA00000707"/>
    </source>
</evidence>
<dbReference type="InterPro" id="IPR038765">
    <property type="entry name" value="Papain-like_cys_pep_sf"/>
</dbReference>
<comment type="catalytic activity">
    <reaction evidence="1 7">
        <text>Thiol-dependent hydrolysis of ester, thioester, amide, peptide and isopeptide bonds formed by the C-terminal Gly of ubiquitin (a 76-residue protein attached to proteins as an intracellular targeting signal).</text>
        <dbReference type="EC" id="3.4.19.12"/>
    </reaction>
</comment>
<evidence type="ECO:0000256" key="6">
    <source>
        <dbReference type="ARBA" id="ARBA00022807"/>
    </source>
</evidence>
<dbReference type="PANTHER" id="PTHR10589:SF17">
    <property type="entry name" value="UBIQUITIN CARBOXYL-TERMINAL HYDROLASE"/>
    <property type="match status" value="1"/>
</dbReference>
<accession>A0A8J9SHM5</accession>
<dbReference type="InterPro" id="IPR001578">
    <property type="entry name" value="Peptidase_C12_UCH"/>
</dbReference>
<dbReference type="PRINTS" id="PR00707">
    <property type="entry name" value="UBCTHYDRLASE"/>
</dbReference>
<proteinExistence type="inferred from homology"/>
<dbReference type="GO" id="GO:0016579">
    <property type="term" value="P:protein deubiquitination"/>
    <property type="evidence" value="ECO:0007669"/>
    <property type="project" value="TreeGrafter"/>
</dbReference>
<dbReference type="InterPro" id="IPR036959">
    <property type="entry name" value="Peptidase_C12_UCH_sf"/>
</dbReference>
<name>A0A8J9SHM5_PHATR</name>
<evidence type="ECO:0000256" key="5">
    <source>
        <dbReference type="ARBA" id="ARBA00022801"/>
    </source>
</evidence>
<dbReference type="GO" id="GO:0004843">
    <property type="term" value="F:cysteine-type deubiquitinase activity"/>
    <property type="evidence" value="ECO:0007669"/>
    <property type="project" value="UniProtKB-EC"/>
</dbReference>
<dbReference type="CDD" id="cd09616">
    <property type="entry name" value="Peptidase_C12_UCH_L1_L3"/>
    <property type="match status" value="1"/>
</dbReference>
<dbReference type="EMBL" id="OU594950">
    <property type="protein sequence ID" value="CAG9294101.1"/>
    <property type="molecule type" value="Genomic_DNA"/>
</dbReference>
<dbReference type="GO" id="GO:0006511">
    <property type="term" value="P:ubiquitin-dependent protein catabolic process"/>
    <property type="evidence" value="ECO:0007669"/>
    <property type="project" value="UniProtKB-UniRule"/>
</dbReference>
<reference evidence="9" key="1">
    <citation type="submission" date="2022-02" db="EMBL/GenBank/DDBJ databases">
        <authorList>
            <person name="Giguere J D."/>
        </authorList>
    </citation>
    <scope>NUCLEOTIDE SEQUENCE</scope>
    <source>
        <strain evidence="9">CCAP 1055/1</strain>
    </source>
</reference>
<protein>
    <recommendedName>
        <fullName evidence="7">Ubiquitin carboxyl-terminal hydrolase</fullName>
        <ecNumber evidence="7">3.4.19.12</ecNumber>
    </recommendedName>
</protein>
<keyword evidence="3 7" id="KW-0645">Protease</keyword>
<keyword evidence="4 7" id="KW-0833">Ubl conjugation pathway</keyword>
<dbReference type="Pfam" id="PF01088">
    <property type="entry name" value="Peptidase_C12"/>
    <property type="match status" value="1"/>
</dbReference>
<dbReference type="PANTHER" id="PTHR10589">
    <property type="entry name" value="UBIQUITIN CARBOXYL-TERMINAL HYDROLASE"/>
    <property type="match status" value="1"/>
</dbReference>
<gene>
    <name evidence="9" type="ORF">PTTT1_LOCUS53610</name>
</gene>
<evidence type="ECO:0000256" key="2">
    <source>
        <dbReference type="ARBA" id="ARBA00009326"/>
    </source>
</evidence>
<dbReference type="FunFam" id="3.40.532.10:FF:000006">
    <property type="entry name" value="Ubiquitin carboxyl-terminal hydrolase"/>
    <property type="match status" value="1"/>
</dbReference>
<keyword evidence="6 7" id="KW-0788">Thiol protease</keyword>
<sequence>MSKQKWFPLESNPSLMNGYVAKLGFNTDLYEFVDVFSTEDWALQMIPQPVVAVLMLYPLTEKQESFYGQDNLAPQDMDKVWFTKQRIGNACGTIGLLHTLLNVPEPLRIFPSDSWLHGFLEDCPNPLDPVRKADILERDAKIAKLHDQATSAENNQTDRGNLDDQLVTHFVALVNVNDQLYELDGRKEAPVAHGPTTSATLLADACKVVQTFMQRDPDEVRFTILALAPKQE</sequence>
<evidence type="ECO:0000256" key="4">
    <source>
        <dbReference type="ARBA" id="ARBA00022786"/>
    </source>
</evidence>
<keyword evidence="5 7" id="KW-0378">Hydrolase</keyword>
<dbReference type="EC" id="3.4.19.12" evidence="7"/>
<comment type="similarity">
    <text evidence="2 7">Belongs to the peptidase C12 family.</text>
</comment>
<evidence type="ECO:0000313" key="9">
    <source>
        <dbReference type="EMBL" id="CAG9294101.1"/>
    </source>
</evidence>
<organism evidence="9">
    <name type="scientific">Phaeodactylum tricornutum</name>
    <name type="common">Diatom</name>
    <dbReference type="NCBI Taxonomy" id="2850"/>
    <lineage>
        <taxon>Eukaryota</taxon>
        <taxon>Sar</taxon>
        <taxon>Stramenopiles</taxon>
        <taxon>Ochrophyta</taxon>
        <taxon>Bacillariophyta</taxon>
        <taxon>Bacillariophyceae</taxon>
        <taxon>Bacillariophycidae</taxon>
        <taxon>Naviculales</taxon>
        <taxon>Phaeodactylaceae</taxon>
        <taxon>Phaeodactylum</taxon>
    </lineage>
</organism>
<dbReference type="GO" id="GO:0005737">
    <property type="term" value="C:cytoplasm"/>
    <property type="evidence" value="ECO:0007669"/>
    <property type="project" value="TreeGrafter"/>
</dbReference>
<dbReference type="SUPFAM" id="SSF54001">
    <property type="entry name" value="Cysteine proteinases"/>
    <property type="match status" value="1"/>
</dbReference>
<dbReference type="AlphaFoldDB" id="A0A8J9SHM5"/>
<evidence type="ECO:0000256" key="3">
    <source>
        <dbReference type="ARBA" id="ARBA00022670"/>
    </source>
</evidence>
<dbReference type="Proteomes" id="UP000836788">
    <property type="component" value="Chromosome 9"/>
</dbReference>
<dbReference type="Gene3D" id="3.40.532.10">
    <property type="entry name" value="Peptidase C12, ubiquitin carboxyl-terminal hydrolase"/>
    <property type="match status" value="1"/>
</dbReference>